<sequence>MRRDGNTPARVNIKEHSSARSDVQALRVENAKLKEETRNLRASVLTAGAEVSQQLERSYSEQLRIERTKIEDMEKHYYEQLRAEQSRNADLEKLLHCAQAHIARMALKAAPAEPTRDPRMSLSRNPRNAASAHMASPLIQETSAMAPPCSDLNVSFGVPWLLNLSPELNMSLGPPTTALGSLSGMQRALEQGEIEEE</sequence>
<evidence type="ECO:0000313" key="3">
    <source>
        <dbReference type="Proteomes" id="UP001221757"/>
    </source>
</evidence>
<evidence type="ECO:0000313" key="2">
    <source>
        <dbReference type="EMBL" id="KAJ7668064.1"/>
    </source>
</evidence>
<gene>
    <name evidence="2" type="ORF">B0H17DRAFT_1210129</name>
</gene>
<organism evidence="2 3">
    <name type="scientific">Mycena rosella</name>
    <name type="common">Pink bonnet</name>
    <name type="synonym">Agaricus rosellus</name>
    <dbReference type="NCBI Taxonomy" id="1033263"/>
    <lineage>
        <taxon>Eukaryota</taxon>
        <taxon>Fungi</taxon>
        <taxon>Dikarya</taxon>
        <taxon>Basidiomycota</taxon>
        <taxon>Agaricomycotina</taxon>
        <taxon>Agaricomycetes</taxon>
        <taxon>Agaricomycetidae</taxon>
        <taxon>Agaricales</taxon>
        <taxon>Marasmiineae</taxon>
        <taxon>Mycenaceae</taxon>
        <taxon>Mycena</taxon>
    </lineage>
</organism>
<protein>
    <submittedName>
        <fullName evidence="2">Uncharacterized protein</fullName>
    </submittedName>
</protein>
<evidence type="ECO:0000256" key="1">
    <source>
        <dbReference type="SAM" id="Coils"/>
    </source>
</evidence>
<name>A0AAD7D0S1_MYCRO</name>
<keyword evidence="1" id="KW-0175">Coiled coil</keyword>
<reference evidence="2" key="1">
    <citation type="submission" date="2023-03" db="EMBL/GenBank/DDBJ databases">
        <title>Massive genome expansion in bonnet fungi (Mycena s.s.) driven by repeated elements and novel gene families across ecological guilds.</title>
        <authorList>
            <consortium name="Lawrence Berkeley National Laboratory"/>
            <person name="Harder C.B."/>
            <person name="Miyauchi S."/>
            <person name="Viragh M."/>
            <person name="Kuo A."/>
            <person name="Thoen E."/>
            <person name="Andreopoulos B."/>
            <person name="Lu D."/>
            <person name="Skrede I."/>
            <person name="Drula E."/>
            <person name="Henrissat B."/>
            <person name="Morin E."/>
            <person name="Kohler A."/>
            <person name="Barry K."/>
            <person name="LaButti K."/>
            <person name="Morin E."/>
            <person name="Salamov A."/>
            <person name="Lipzen A."/>
            <person name="Mereny Z."/>
            <person name="Hegedus B."/>
            <person name="Baldrian P."/>
            <person name="Stursova M."/>
            <person name="Weitz H."/>
            <person name="Taylor A."/>
            <person name="Grigoriev I.V."/>
            <person name="Nagy L.G."/>
            <person name="Martin F."/>
            <person name="Kauserud H."/>
        </authorList>
    </citation>
    <scope>NUCLEOTIDE SEQUENCE</scope>
    <source>
        <strain evidence="2">CBHHK067</strain>
    </source>
</reference>
<dbReference type="AlphaFoldDB" id="A0AAD7D0S1"/>
<accession>A0AAD7D0S1</accession>
<proteinExistence type="predicted"/>
<dbReference type="EMBL" id="JARKIE010000198">
    <property type="protein sequence ID" value="KAJ7668064.1"/>
    <property type="molecule type" value="Genomic_DNA"/>
</dbReference>
<feature type="coiled-coil region" evidence="1">
    <location>
        <begin position="16"/>
        <end position="43"/>
    </location>
</feature>
<dbReference type="Proteomes" id="UP001221757">
    <property type="component" value="Unassembled WGS sequence"/>
</dbReference>
<comment type="caution">
    <text evidence="2">The sequence shown here is derived from an EMBL/GenBank/DDBJ whole genome shotgun (WGS) entry which is preliminary data.</text>
</comment>
<keyword evidence="3" id="KW-1185">Reference proteome</keyword>